<organism evidence="2 3">
    <name type="scientific">Prunus dulcis</name>
    <name type="common">Almond</name>
    <name type="synonym">Amygdalus dulcis</name>
    <dbReference type="NCBI Taxonomy" id="3755"/>
    <lineage>
        <taxon>Eukaryota</taxon>
        <taxon>Viridiplantae</taxon>
        <taxon>Streptophyta</taxon>
        <taxon>Embryophyta</taxon>
        <taxon>Tracheophyta</taxon>
        <taxon>Spermatophyta</taxon>
        <taxon>Magnoliopsida</taxon>
        <taxon>eudicotyledons</taxon>
        <taxon>Gunneridae</taxon>
        <taxon>Pentapetalae</taxon>
        <taxon>rosids</taxon>
        <taxon>fabids</taxon>
        <taxon>Rosales</taxon>
        <taxon>Rosaceae</taxon>
        <taxon>Amygdaloideae</taxon>
        <taxon>Amygdaleae</taxon>
        <taxon>Prunus</taxon>
    </lineage>
</organism>
<keyword evidence="3" id="KW-1185">Reference proteome</keyword>
<sequence>MEQSKGRRLIFFPLPLQGHINPMLELASVLHSKGFSITIMHTHFNSLNPSSYPHFTFHSIPDGLSESEASTKDIVLLISLLNVKCVEPFRAALADLLSNVSEEPVACLIADLRFHFTQSVAATSLLVYTQFPLLHEKGYLPKQDSRLEEPVVEFPPLKVKDLPVIRTLDPEKYYQLVAGRLKTGVKASSGLIFNSFEDLEGNSLATIRQEFPVPVFPIGLTRNVSPQPLAQAAY</sequence>
<gene>
    <name evidence="2" type="ORF">L3X38_014386</name>
</gene>
<dbReference type="PANTHER" id="PTHR11926">
    <property type="entry name" value="GLUCOSYL/GLUCURONOSYL TRANSFERASES"/>
    <property type="match status" value="1"/>
</dbReference>
<evidence type="ECO:0000256" key="1">
    <source>
        <dbReference type="ARBA" id="ARBA00009995"/>
    </source>
</evidence>
<dbReference type="SUPFAM" id="SSF53756">
    <property type="entry name" value="UDP-Glycosyltransferase/glycogen phosphorylase"/>
    <property type="match status" value="1"/>
</dbReference>
<name>A0AAD4ZH24_PRUDU</name>
<dbReference type="PANTHER" id="PTHR11926:SF1374">
    <property type="entry name" value="UDP-GLYCOSYLTRANSFERASE 76F1-RELATED"/>
    <property type="match status" value="1"/>
</dbReference>
<dbReference type="AlphaFoldDB" id="A0AAD4ZH24"/>
<dbReference type="GO" id="GO:0080043">
    <property type="term" value="F:quercetin 3-O-glucosyltransferase activity"/>
    <property type="evidence" value="ECO:0007669"/>
    <property type="project" value="TreeGrafter"/>
</dbReference>
<evidence type="ECO:0000313" key="2">
    <source>
        <dbReference type="EMBL" id="KAI5346507.1"/>
    </source>
</evidence>
<dbReference type="FunFam" id="3.40.50.2000:FF:000120">
    <property type="entry name" value="UDP-glycosyltransferase 76C1"/>
    <property type="match status" value="1"/>
</dbReference>
<dbReference type="GO" id="GO:0080044">
    <property type="term" value="F:quercetin 7-O-glucosyltransferase activity"/>
    <property type="evidence" value="ECO:0007669"/>
    <property type="project" value="TreeGrafter"/>
</dbReference>
<comment type="similarity">
    <text evidence="1">Belongs to the UDP-glycosyltransferase family.</text>
</comment>
<accession>A0AAD4ZH24</accession>
<reference evidence="2 3" key="1">
    <citation type="journal article" date="2022" name="G3 (Bethesda)">
        <title>Whole-genome sequence and methylome profiling of the almond [Prunus dulcis (Mill.) D.A. Webb] cultivar 'Nonpareil'.</title>
        <authorList>
            <person name="D'Amico-Willman K.M."/>
            <person name="Ouma W.Z."/>
            <person name="Meulia T."/>
            <person name="Sideli G.M."/>
            <person name="Gradziel T.M."/>
            <person name="Fresnedo-Ramirez J."/>
        </authorList>
    </citation>
    <scope>NUCLEOTIDE SEQUENCE [LARGE SCALE GENOMIC DNA]</scope>
    <source>
        <strain evidence="2">Clone GOH B32 T37-40</strain>
    </source>
</reference>
<proteinExistence type="inferred from homology"/>
<dbReference type="Proteomes" id="UP001054821">
    <property type="component" value="Chromosome 2"/>
</dbReference>
<dbReference type="EMBL" id="JAJFAZ020000002">
    <property type="protein sequence ID" value="KAI5346507.1"/>
    <property type="molecule type" value="Genomic_DNA"/>
</dbReference>
<protein>
    <submittedName>
        <fullName evidence="2">Uncharacterized protein</fullName>
    </submittedName>
</protein>
<comment type="caution">
    <text evidence="2">The sequence shown here is derived from an EMBL/GenBank/DDBJ whole genome shotgun (WGS) entry which is preliminary data.</text>
</comment>
<evidence type="ECO:0000313" key="3">
    <source>
        <dbReference type="Proteomes" id="UP001054821"/>
    </source>
</evidence>
<dbReference type="Gene3D" id="3.40.50.2000">
    <property type="entry name" value="Glycogen Phosphorylase B"/>
    <property type="match status" value="1"/>
</dbReference>